<keyword evidence="7" id="KW-1185">Reference proteome</keyword>
<accession>A0ABW4DD31</accession>
<proteinExistence type="inferred from homology"/>
<organism evidence="6 7">
    <name type="scientific">Paenibacillus farraposensis</name>
    <dbReference type="NCBI Taxonomy" id="2807095"/>
    <lineage>
        <taxon>Bacteria</taxon>
        <taxon>Bacillati</taxon>
        <taxon>Bacillota</taxon>
        <taxon>Bacilli</taxon>
        <taxon>Bacillales</taxon>
        <taxon>Paenibacillaceae</taxon>
        <taxon>Paenibacillus</taxon>
    </lineage>
</organism>
<dbReference type="Proteomes" id="UP001597340">
    <property type="component" value="Unassembled WGS sequence"/>
</dbReference>
<evidence type="ECO:0000256" key="3">
    <source>
        <dbReference type="ARBA" id="ARBA00022989"/>
    </source>
</evidence>
<keyword evidence="4" id="KW-0472">Membrane</keyword>
<dbReference type="EMBL" id="JBHTNZ010000019">
    <property type="protein sequence ID" value="MFD1462602.1"/>
    <property type="molecule type" value="Genomic_DNA"/>
</dbReference>
<keyword evidence="2" id="KW-0812">Transmembrane</keyword>
<keyword evidence="3" id="KW-1133">Transmembrane helix</keyword>
<comment type="subcellular location">
    <subcellularLocation>
        <location evidence="1">Membrane</location>
        <topology evidence="1">Multi-pass membrane protein</topology>
    </subcellularLocation>
</comment>
<evidence type="ECO:0000256" key="1">
    <source>
        <dbReference type="ARBA" id="ARBA00004141"/>
    </source>
</evidence>
<evidence type="ECO:0000256" key="5">
    <source>
        <dbReference type="ARBA" id="ARBA00023600"/>
    </source>
</evidence>
<evidence type="ECO:0000313" key="7">
    <source>
        <dbReference type="Proteomes" id="UP001597340"/>
    </source>
</evidence>
<gene>
    <name evidence="6" type="ORF">ACFQ5D_14585</name>
</gene>
<dbReference type="RefSeq" id="WP_322098779.1">
    <property type="nucleotide sequence ID" value="NZ_JAFFQR010000112.1"/>
</dbReference>
<reference evidence="7" key="1">
    <citation type="journal article" date="2019" name="Int. J. Syst. Evol. Microbiol.">
        <title>The Global Catalogue of Microorganisms (GCM) 10K type strain sequencing project: providing services to taxonomists for standard genome sequencing and annotation.</title>
        <authorList>
            <consortium name="The Broad Institute Genomics Platform"/>
            <consortium name="The Broad Institute Genome Sequencing Center for Infectious Disease"/>
            <person name="Wu L."/>
            <person name="Ma J."/>
        </authorList>
    </citation>
    <scope>NUCLEOTIDE SEQUENCE [LARGE SCALE GENOMIC DNA]</scope>
    <source>
        <strain evidence="7">CCM 9147</strain>
    </source>
</reference>
<sequence length="54" mass="6042">MFRTIAIYFYAGRKGLLLAENLGTMGAPLPFELKQFLHQLNEKGDGKDADILSK</sequence>
<comment type="similarity">
    <text evidence="5">Belongs to the bacteriophage holin family. Cp-1 holin subfamily.</text>
</comment>
<evidence type="ECO:0000256" key="4">
    <source>
        <dbReference type="ARBA" id="ARBA00023136"/>
    </source>
</evidence>
<evidence type="ECO:0000313" key="6">
    <source>
        <dbReference type="EMBL" id="MFD1462602.1"/>
    </source>
</evidence>
<comment type="caution">
    <text evidence="6">The sequence shown here is derived from an EMBL/GenBank/DDBJ whole genome shotgun (WGS) entry which is preliminary data.</text>
</comment>
<dbReference type="InterPro" id="IPR006480">
    <property type="entry name" value="Phage_holin_4_1"/>
</dbReference>
<dbReference type="Pfam" id="PF05105">
    <property type="entry name" value="Phage_holin_4_1"/>
    <property type="match status" value="1"/>
</dbReference>
<evidence type="ECO:0000256" key="2">
    <source>
        <dbReference type="ARBA" id="ARBA00022692"/>
    </source>
</evidence>
<protein>
    <submittedName>
        <fullName evidence="6">Phage holin family protein</fullName>
    </submittedName>
</protein>
<name>A0ABW4DD31_9BACL</name>